<dbReference type="GO" id="GO:0051991">
    <property type="term" value="F:UDP-N-acetyl-D-glucosamine:N-acetylmuramoyl-L-alanyl-D-glutamyl-meso-2,6-diaminopimelyl-D-alanyl-D-alanine-diphosphoundecaprenol 4-beta-N-acetylglucosaminlytransferase activity"/>
    <property type="evidence" value="ECO:0007669"/>
    <property type="project" value="RHEA"/>
</dbReference>
<keyword evidence="7 10" id="KW-0472">Membrane</keyword>
<dbReference type="GO" id="GO:0005975">
    <property type="term" value="P:carbohydrate metabolic process"/>
    <property type="evidence" value="ECO:0007669"/>
    <property type="project" value="InterPro"/>
</dbReference>
<dbReference type="UniPathway" id="UPA00219"/>
<protein>
    <recommendedName>
        <fullName evidence="10">UDP-N-acetylglucosamine--N-acetylmuramyl-(pentapeptide) pyrophosphoryl-undecaprenol N-acetylglucosamine transferase</fullName>
        <ecNumber evidence="10">2.4.1.227</ecNumber>
    </recommendedName>
    <alternativeName>
        <fullName evidence="10">Undecaprenyl-PP-MurNAc-pentapeptide-UDPGlcNAc GlcNAc transferase</fullName>
    </alternativeName>
</protein>
<feature type="domain" description="Glycosyl transferase family 28 C-terminal" evidence="12">
    <location>
        <begin position="192"/>
        <end position="356"/>
    </location>
</feature>
<dbReference type="GO" id="GO:0050511">
    <property type="term" value="F:undecaprenyldiphospho-muramoylpentapeptide beta-N-acetylglucosaminyltransferase activity"/>
    <property type="evidence" value="ECO:0007669"/>
    <property type="project" value="UniProtKB-UniRule"/>
</dbReference>
<keyword evidence="1 10" id="KW-1003">Cell membrane</keyword>
<evidence type="ECO:0000313" key="13">
    <source>
        <dbReference type="EMBL" id="EEH14091.1"/>
    </source>
</evidence>
<evidence type="ECO:0000256" key="9">
    <source>
        <dbReference type="ARBA" id="ARBA00023316"/>
    </source>
</evidence>
<dbReference type="EMBL" id="ACJD01000004">
    <property type="protein sequence ID" value="EEH14091.1"/>
    <property type="molecule type" value="Genomic_DNA"/>
</dbReference>
<dbReference type="GO" id="GO:0008360">
    <property type="term" value="P:regulation of cell shape"/>
    <property type="evidence" value="ECO:0007669"/>
    <property type="project" value="UniProtKB-KW"/>
</dbReference>
<feature type="domain" description="Glycosyltransferase family 28 N-terminal" evidence="11">
    <location>
        <begin position="11"/>
        <end position="146"/>
    </location>
</feature>
<evidence type="ECO:0000256" key="2">
    <source>
        <dbReference type="ARBA" id="ARBA00022618"/>
    </source>
</evidence>
<comment type="catalytic activity">
    <reaction evidence="10">
        <text>di-trans,octa-cis-undecaprenyl diphospho-N-acetyl-alpha-D-muramoyl-L-alanyl-D-glutamyl-meso-2,6-diaminopimeloyl-D-alanyl-D-alanine + UDP-N-acetyl-alpha-D-glucosamine = di-trans,octa-cis-undecaprenyl diphospho-[N-acetyl-alpha-D-glucosaminyl-(1-&gt;4)]-N-acetyl-alpha-D-muramoyl-L-alanyl-D-glutamyl-meso-2,6-diaminopimeloyl-D-alanyl-D-alanine + UDP + H(+)</text>
        <dbReference type="Rhea" id="RHEA:31227"/>
        <dbReference type="ChEBI" id="CHEBI:15378"/>
        <dbReference type="ChEBI" id="CHEBI:57705"/>
        <dbReference type="ChEBI" id="CHEBI:58223"/>
        <dbReference type="ChEBI" id="CHEBI:61387"/>
        <dbReference type="ChEBI" id="CHEBI:61388"/>
        <dbReference type="EC" id="2.4.1.227"/>
    </reaction>
</comment>
<dbReference type="GO" id="GO:0071555">
    <property type="term" value="P:cell wall organization"/>
    <property type="evidence" value="ECO:0007669"/>
    <property type="project" value="UniProtKB-KW"/>
</dbReference>
<dbReference type="EC" id="2.4.1.227" evidence="10"/>
<organism evidence="13 14">
    <name type="scientific">Brucella ceti str. Cudo</name>
    <dbReference type="NCBI Taxonomy" id="595497"/>
    <lineage>
        <taxon>Bacteria</taxon>
        <taxon>Pseudomonadati</taxon>
        <taxon>Pseudomonadota</taxon>
        <taxon>Alphaproteobacteria</taxon>
        <taxon>Hyphomicrobiales</taxon>
        <taxon>Brucellaceae</taxon>
        <taxon>Brucella/Ochrobactrum group</taxon>
        <taxon>Brucella</taxon>
    </lineage>
</organism>
<comment type="function">
    <text evidence="10">Cell wall formation. Catalyzes the transfer of a GlcNAc subunit on undecaprenyl-pyrophosphoryl-MurNAc-pentapeptide (lipid intermediate I) to form undecaprenyl-pyrophosphoryl-MurNAc-(pentapeptide)GlcNAc (lipid intermediate II).</text>
</comment>
<keyword evidence="5 10" id="KW-0133">Cell shape</keyword>
<keyword evidence="3 10" id="KW-0328">Glycosyltransferase</keyword>
<keyword evidence="8 10" id="KW-0131">Cell cycle</keyword>
<comment type="similarity">
    <text evidence="10">Belongs to the glycosyltransferase 28 family. MurG subfamily.</text>
</comment>
<keyword evidence="13" id="KW-0560">Oxidoreductase</keyword>
<dbReference type="AlphaFoldDB" id="C0G764"/>
<dbReference type="GO" id="GO:0009252">
    <property type="term" value="P:peptidoglycan biosynthetic process"/>
    <property type="evidence" value="ECO:0007669"/>
    <property type="project" value="UniProtKB-UniRule"/>
</dbReference>
<dbReference type="Pfam" id="PF03033">
    <property type="entry name" value="Glyco_transf_28"/>
    <property type="match status" value="1"/>
</dbReference>
<dbReference type="HAMAP" id="MF_00033">
    <property type="entry name" value="MurG"/>
    <property type="match status" value="1"/>
</dbReference>
<dbReference type="Gene3D" id="3.40.50.2000">
    <property type="entry name" value="Glycogen Phosphorylase B"/>
    <property type="match status" value="2"/>
</dbReference>
<accession>C0G764</accession>
<dbReference type="InterPro" id="IPR004276">
    <property type="entry name" value="GlycoTrans_28_N"/>
</dbReference>
<evidence type="ECO:0000256" key="10">
    <source>
        <dbReference type="HAMAP-Rule" id="MF_00033"/>
    </source>
</evidence>
<dbReference type="Proteomes" id="UP000003678">
    <property type="component" value="Unassembled WGS sequence"/>
</dbReference>
<comment type="pathway">
    <text evidence="10">Cell wall biogenesis; peptidoglycan biosynthesis.</text>
</comment>
<comment type="caution">
    <text evidence="13">The sequence shown here is derived from an EMBL/GenBank/DDBJ whole genome shotgun (WGS) entry which is preliminary data.</text>
</comment>
<dbReference type="SUPFAM" id="SSF53756">
    <property type="entry name" value="UDP-Glycosyltransferase/glycogen phosphorylase"/>
    <property type="match status" value="1"/>
</dbReference>
<dbReference type="GO" id="GO:0016491">
    <property type="term" value="F:oxidoreductase activity"/>
    <property type="evidence" value="ECO:0007669"/>
    <property type="project" value="UniProtKB-KW"/>
</dbReference>
<keyword evidence="2 10" id="KW-0132">Cell division</keyword>
<sequence length="380" mass="40339">MMDNLANQGVIVLAAGGTGGHLFPAEALAHELRARGWDVHLATDARAQRFVGAFAQDHVHVIRSATIAGRNPVALLKTFWSLWQGNLDSRKLFRRLKPKLVVGFGGYPTLPPLYAASNMGIPTLIHEQNAVMGRANKGLAGRVKAIAGGFLPENSGAYAAKTVITGNPVRPPVLVAAATPYTPAGKDDRFRLLVFGGSQGAQFFSQAIPAAVALLPEHERARLLITQQARKEDEASARQAYEKLGVPADVAPFFNDMPARMADAHFVIARSGASTVSEITVIGRPAMLVPFPHALDHDQAANAAALAAAGGAEVVRQADLSPQRLAEMLQSAMNEPERLEQQAKAAKSVGKPDAARLLADLAEAIASGKTVQEFKEGNRP</sequence>
<feature type="binding site" evidence="10">
    <location>
        <position position="299"/>
    </location>
    <ligand>
        <name>UDP-N-acetyl-alpha-D-glucosamine</name>
        <dbReference type="ChEBI" id="CHEBI:57705"/>
    </ligand>
</feature>
<keyword evidence="4 10" id="KW-0808">Transferase</keyword>
<dbReference type="PANTHER" id="PTHR21015">
    <property type="entry name" value="UDP-N-ACETYLGLUCOSAMINE--N-ACETYLMURAMYL-(PENTAPEPTIDE) PYROPHOSPHORYL-UNDECAPRENOL N-ACETYLGLUCOSAMINE TRANSFERASE 1"/>
    <property type="match status" value="1"/>
</dbReference>
<proteinExistence type="inferred from homology"/>
<evidence type="ECO:0000256" key="6">
    <source>
        <dbReference type="ARBA" id="ARBA00022984"/>
    </source>
</evidence>
<feature type="binding site" evidence="10">
    <location>
        <position position="170"/>
    </location>
    <ligand>
        <name>UDP-N-acetyl-alpha-D-glucosamine</name>
        <dbReference type="ChEBI" id="CHEBI:57705"/>
    </ligand>
</feature>
<gene>
    <name evidence="10 13" type="primary">murG</name>
    <name evidence="13" type="ORF">BCETI_4000007</name>
</gene>
<comment type="subcellular location">
    <subcellularLocation>
        <location evidence="10">Cell membrane</location>
        <topology evidence="10">Peripheral membrane protein</topology>
        <orientation evidence="10">Cytoplasmic side</orientation>
    </subcellularLocation>
</comment>
<evidence type="ECO:0000256" key="1">
    <source>
        <dbReference type="ARBA" id="ARBA00022475"/>
    </source>
</evidence>
<evidence type="ECO:0000256" key="8">
    <source>
        <dbReference type="ARBA" id="ARBA00023306"/>
    </source>
</evidence>
<evidence type="ECO:0000256" key="4">
    <source>
        <dbReference type="ARBA" id="ARBA00022679"/>
    </source>
</evidence>
<feature type="binding site" evidence="10">
    <location>
        <position position="129"/>
    </location>
    <ligand>
        <name>UDP-N-acetyl-alpha-D-glucosamine</name>
        <dbReference type="ChEBI" id="CHEBI:57705"/>
    </ligand>
</feature>
<dbReference type="CDD" id="cd03785">
    <property type="entry name" value="GT28_MurG"/>
    <property type="match status" value="1"/>
</dbReference>
<evidence type="ECO:0000259" key="12">
    <source>
        <dbReference type="Pfam" id="PF04101"/>
    </source>
</evidence>
<feature type="binding site" evidence="10">
    <location>
        <position position="198"/>
    </location>
    <ligand>
        <name>UDP-N-acetyl-alpha-D-glucosamine</name>
        <dbReference type="ChEBI" id="CHEBI:57705"/>
    </ligand>
</feature>
<evidence type="ECO:0000313" key="14">
    <source>
        <dbReference type="Proteomes" id="UP000003678"/>
    </source>
</evidence>
<keyword evidence="9 10" id="KW-0961">Cell wall biogenesis/degradation</keyword>
<keyword evidence="6 10" id="KW-0573">Peptidoglycan synthesis</keyword>
<dbReference type="PANTHER" id="PTHR21015:SF22">
    <property type="entry name" value="GLYCOSYLTRANSFERASE"/>
    <property type="match status" value="1"/>
</dbReference>
<dbReference type="GO" id="GO:0051301">
    <property type="term" value="P:cell division"/>
    <property type="evidence" value="ECO:0007669"/>
    <property type="project" value="UniProtKB-KW"/>
</dbReference>
<evidence type="ECO:0000256" key="7">
    <source>
        <dbReference type="ARBA" id="ARBA00023136"/>
    </source>
</evidence>
<dbReference type="NCBIfam" id="TIGR01133">
    <property type="entry name" value="murG"/>
    <property type="match status" value="1"/>
</dbReference>
<dbReference type="GO" id="GO:0005886">
    <property type="term" value="C:plasma membrane"/>
    <property type="evidence" value="ECO:0007669"/>
    <property type="project" value="UniProtKB-SubCell"/>
</dbReference>
<dbReference type="InterPro" id="IPR006009">
    <property type="entry name" value="GlcNAc_MurG"/>
</dbReference>
<evidence type="ECO:0000256" key="3">
    <source>
        <dbReference type="ARBA" id="ARBA00022676"/>
    </source>
</evidence>
<feature type="binding site" evidence="10">
    <location>
        <begin position="18"/>
        <end position="20"/>
    </location>
    <ligand>
        <name>UDP-N-acetyl-alpha-D-glucosamine</name>
        <dbReference type="ChEBI" id="CHEBI:57705"/>
    </ligand>
</feature>
<evidence type="ECO:0000259" key="11">
    <source>
        <dbReference type="Pfam" id="PF03033"/>
    </source>
</evidence>
<reference evidence="13 14" key="1">
    <citation type="submission" date="2009-03" db="EMBL/GenBank/DDBJ databases">
        <authorList>
            <person name="Setubal J.C."/>
            <person name="Boyle S."/>
            <person name="Crasta O.R."/>
            <person name="Gillespie J.J."/>
            <person name="Kenyon R.W."/>
            <person name="Lu J."/>
            <person name="Mane S."/>
            <person name="Nagrani S."/>
            <person name="Shallom J.M."/>
            <person name="Shallom S."/>
            <person name="Shukla M."/>
            <person name="Snyder E.E."/>
            <person name="Sobral B.W."/>
            <person name="Wattam A.R."/>
            <person name="Will R."/>
            <person name="Williams K."/>
            <person name="Yoo H."/>
            <person name="Bruce D.H."/>
            <person name="Detter C."/>
            <person name="Munk C."/>
            <person name="Brettin T.S."/>
            <person name="Ficht T."/>
        </authorList>
    </citation>
    <scope>NUCLEOTIDE SEQUENCE [LARGE SCALE GENOMIC DNA]</scope>
    <source>
        <strain evidence="13 14">Cudo</strain>
    </source>
</reference>
<name>C0G764_9HYPH</name>
<dbReference type="Pfam" id="PF04101">
    <property type="entry name" value="Glyco_tran_28_C"/>
    <property type="match status" value="1"/>
</dbReference>
<comment type="caution">
    <text evidence="10">Lacks conserved residue(s) required for the propagation of feature annotation.</text>
</comment>
<dbReference type="InterPro" id="IPR007235">
    <property type="entry name" value="Glyco_trans_28_C"/>
</dbReference>
<evidence type="ECO:0000256" key="5">
    <source>
        <dbReference type="ARBA" id="ARBA00022960"/>
    </source>
</evidence>